<dbReference type="InterPro" id="IPR000169">
    <property type="entry name" value="Pept_cys_AS"/>
</dbReference>
<protein>
    <recommendedName>
        <fullName evidence="9">Peptidase C1A papain C-terminal domain-containing protein</fullName>
    </recommendedName>
</protein>
<evidence type="ECO:0000256" key="4">
    <source>
        <dbReference type="SAM" id="SignalP"/>
    </source>
</evidence>
<gene>
    <name evidence="7" type="ORF">SteCoe_8809</name>
</gene>
<sequence>MLSHKVSKIILLAFSLGLILEFSTKMYSNYIKSRIILDVLDLDLQEFYAYIEEYGKNYNQQEFQVRFKNFKDNSAYIRLFNLQDHTWKLGVNFLADLSYEEYKTTYLPHKFQKSKTQQNEPQNLSQQPYPPTMDWRTKGAVTPVKNQQACGGCYAFSAVSSIESAWFIAGHPLTSFSEQCIIDCSSAYGNDHCYGGLVDQAFDYVKAKGLPTEATYPYLSANEKCNHTLADQVAVKITGYVDVQANSSTALLTAVAQQPVSVGVEADQLSWSFYKSGVITRDCGIYIDHAVVVDGYDTTQNPPYYIVRNSWGPKWGMAGYVLIEIKDGPGMCGIQQLPSYPYF</sequence>
<dbReference type="EMBL" id="MPUH01000134">
    <property type="protein sequence ID" value="OMJ89088.1"/>
    <property type="molecule type" value="Genomic_DNA"/>
</dbReference>
<keyword evidence="3" id="KW-1015">Disulfide bond</keyword>
<dbReference type="SMART" id="SM00848">
    <property type="entry name" value="Inhibitor_I29"/>
    <property type="match status" value="1"/>
</dbReference>
<dbReference type="InterPro" id="IPR039417">
    <property type="entry name" value="Peptidase_C1A_papain-like"/>
</dbReference>
<dbReference type="CDD" id="cd02248">
    <property type="entry name" value="Peptidase_C1A"/>
    <property type="match status" value="1"/>
</dbReference>
<organism evidence="7 8">
    <name type="scientific">Stentor coeruleus</name>
    <dbReference type="NCBI Taxonomy" id="5963"/>
    <lineage>
        <taxon>Eukaryota</taxon>
        <taxon>Sar</taxon>
        <taxon>Alveolata</taxon>
        <taxon>Ciliophora</taxon>
        <taxon>Postciliodesmatophora</taxon>
        <taxon>Heterotrichea</taxon>
        <taxon>Heterotrichida</taxon>
        <taxon>Stentoridae</taxon>
        <taxon>Stentor</taxon>
    </lineage>
</organism>
<dbReference type="InterPro" id="IPR000668">
    <property type="entry name" value="Peptidase_C1A_C"/>
</dbReference>
<proteinExistence type="inferred from homology"/>
<keyword evidence="8" id="KW-1185">Reference proteome</keyword>
<dbReference type="InterPro" id="IPR013201">
    <property type="entry name" value="Prot_inhib_I29"/>
</dbReference>
<dbReference type="PROSITE" id="PS00139">
    <property type="entry name" value="THIOL_PROTEASE_CYS"/>
    <property type="match status" value="1"/>
</dbReference>
<comment type="similarity">
    <text evidence="1">Belongs to the peptidase C1 family.</text>
</comment>
<dbReference type="SUPFAM" id="SSF54001">
    <property type="entry name" value="Cysteine proteinases"/>
    <property type="match status" value="1"/>
</dbReference>
<dbReference type="GO" id="GO:0008234">
    <property type="term" value="F:cysteine-type peptidase activity"/>
    <property type="evidence" value="ECO:0007669"/>
    <property type="project" value="InterPro"/>
</dbReference>
<keyword evidence="4" id="KW-0732">Signal</keyword>
<evidence type="ECO:0000259" key="6">
    <source>
        <dbReference type="SMART" id="SM00848"/>
    </source>
</evidence>
<feature type="domain" description="Cathepsin propeptide inhibitor" evidence="6">
    <location>
        <begin position="47"/>
        <end position="102"/>
    </location>
</feature>
<evidence type="ECO:0000259" key="5">
    <source>
        <dbReference type="SMART" id="SM00645"/>
    </source>
</evidence>
<dbReference type="GO" id="GO:0006508">
    <property type="term" value="P:proteolysis"/>
    <property type="evidence" value="ECO:0007669"/>
    <property type="project" value="InterPro"/>
</dbReference>
<evidence type="ECO:0000256" key="3">
    <source>
        <dbReference type="ARBA" id="ARBA00023157"/>
    </source>
</evidence>
<dbReference type="InterPro" id="IPR038765">
    <property type="entry name" value="Papain-like_cys_pep_sf"/>
</dbReference>
<dbReference type="Pfam" id="PF00112">
    <property type="entry name" value="Peptidase_C1"/>
    <property type="match status" value="1"/>
</dbReference>
<keyword evidence="2" id="KW-0865">Zymogen</keyword>
<evidence type="ECO:0000256" key="2">
    <source>
        <dbReference type="ARBA" id="ARBA00023145"/>
    </source>
</evidence>
<feature type="signal peptide" evidence="4">
    <location>
        <begin position="1"/>
        <end position="28"/>
    </location>
</feature>
<dbReference type="Gene3D" id="3.90.70.10">
    <property type="entry name" value="Cysteine proteinases"/>
    <property type="match status" value="1"/>
</dbReference>
<accession>A0A1R2CJ99</accession>
<dbReference type="SMART" id="SM00645">
    <property type="entry name" value="Pept_C1"/>
    <property type="match status" value="1"/>
</dbReference>
<reference evidence="7 8" key="1">
    <citation type="submission" date="2016-11" db="EMBL/GenBank/DDBJ databases">
        <title>The macronuclear genome of Stentor coeruleus: a giant cell with tiny introns.</title>
        <authorList>
            <person name="Slabodnick M."/>
            <person name="Ruby J.G."/>
            <person name="Reiff S.B."/>
            <person name="Swart E.C."/>
            <person name="Gosai S."/>
            <person name="Prabakaran S."/>
            <person name="Witkowska E."/>
            <person name="Larue G.E."/>
            <person name="Fisher S."/>
            <person name="Freeman R.M."/>
            <person name="Gunawardena J."/>
            <person name="Chu W."/>
            <person name="Stover N.A."/>
            <person name="Gregory B.D."/>
            <person name="Nowacki M."/>
            <person name="Derisi J."/>
            <person name="Roy S.W."/>
            <person name="Marshall W.F."/>
            <person name="Sood P."/>
        </authorList>
    </citation>
    <scope>NUCLEOTIDE SEQUENCE [LARGE SCALE GENOMIC DNA]</scope>
    <source>
        <strain evidence="7">WM001</strain>
    </source>
</reference>
<feature type="domain" description="Peptidase C1A papain C-terminal" evidence="5">
    <location>
        <begin position="129"/>
        <end position="342"/>
    </location>
</feature>
<dbReference type="AlphaFoldDB" id="A0A1R2CJ99"/>
<evidence type="ECO:0000256" key="1">
    <source>
        <dbReference type="ARBA" id="ARBA00008455"/>
    </source>
</evidence>
<dbReference type="Pfam" id="PF08246">
    <property type="entry name" value="Inhibitor_I29"/>
    <property type="match status" value="1"/>
</dbReference>
<dbReference type="InterPro" id="IPR013128">
    <property type="entry name" value="Peptidase_C1A"/>
</dbReference>
<dbReference type="PANTHER" id="PTHR12411">
    <property type="entry name" value="CYSTEINE PROTEASE FAMILY C1-RELATED"/>
    <property type="match status" value="1"/>
</dbReference>
<feature type="chain" id="PRO_5018618654" description="Peptidase C1A papain C-terminal domain-containing protein" evidence="4">
    <location>
        <begin position="29"/>
        <end position="343"/>
    </location>
</feature>
<evidence type="ECO:0008006" key="9">
    <source>
        <dbReference type="Google" id="ProtNLM"/>
    </source>
</evidence>
<evidence type="ECO:0000313" key="7">
    <source>
        <dbReference type="EMBL" id="OMJ89088.1"/>
    </source>
</evidence>
<dbReference type="Proteomes" id="UP000187209">
    <property type="component" value="Unassembled WGS sequence"/>
</dbReference>
<dbReference type="OrthoDB" id="190265at2759"/>
<name>A0A1R2CJ99_9CILI</name>
<comment type="caution">
    <text evidence="7">The sequence shown here is derived from an EMBL/GenBank/DDBJ whole genome shotgun (WGS) entry which is preliminary data.</text>
</comment>
<evidence type="ECO:0000313" key="8">
    <source>
        <dbReference type="Proteomes" id="UP000187209"/>
    </source>
</evidence>
<dbReference type="FunFam" id="3.90.70.10:FF:000332">
    <property type="entry name" value="Cathepsin L1"/>
    <property type="match status" value="1"/>
</dbReference>